<comment type="caution">
    <text evidence="1">The sequence shown here is derived from an EMBL/GenBank/DDBJ whole genome shotgun (WGS) entry which is preliminary data.</text>
</comment>
<evidence type="ECO:0000313" key="2">
    <source>
        <dbReference type="Proteomes" id="UP000600449"/>
    </source>
</evidence>
<protein>
    <submittedName>
        <fullName evidence="1">Uncharacterized protein</fullName>
    </submittedName>
</protein>
<reference evidence="1 2" key="1">
    <citation type="journal article" date="2014" name="Int. J. Syst. Evol. Microbiol.">
        <title>Complete genome sequence of Corynebacterium casei LMG S-19264T (=DSM 44701T), isolated from a smear-ripened cheese.</title>
        <authorList>
            <consortium name="US DOE Joint Genome Institute (JGI-PGF)"/>
            <person name="Walter F."/>
            <person name="Albersmeier A."/>
            <person name="Kalinowski J."/>
            <person name="Ruckert C."/>
        </authorList>
    </citation>
    <scope>NUCLEOTIDE SEQUENCE [LARGE SCALE GENOMIC DNA]</scope>
    <source>
        <strain evidence="1 2">CGMCC 1.9161</strain>
    </source>
</reference>
<keyword evidence="2" id="KW-1185">Reference proteome</keyword>
<dbReference type="EMBL" id="BMMF01000012">
    <property type="protein sequence ID" value="GGK46823.1"/>
    <property type="molecule type" value="Genomic_DNA"/>
</dbReference>
<name>A0A917QEH1_9HYPH</name>
<accession>A0A917QEH1</accession>
<sequence length="99" mass="11158">MMVFASAPTSATEWKFDLVNRSNANILNFATREGGSWSHNWLDEIVAPGETFIMDFGTDKGDCSVLTRMEFSDGTYFEEPVDYCSASTITVRNNEVVWE</sequence>
<gene>
    <name evidence="1" type="ORF">GCM10011322_37410</name>
</gene>
<evidence type="ECO:0000313" key="1">
    <source>
        <dbReference type="EMBL" id="GGK46823.1"/>
    </source>
</evidence>
<organism evidence="1 2">
    <name type="scientific">Salinarimonas ramus</name>
    <dbReference type="NCBI Taxonomy" id="690164"/>
    <lineage>
        <taxon>Bacteria</taxon>
        <taxon>Pseudomonadati</taxon>
        <taxon>Pseudomonadota</taxon>
        <taxon>Alphaproteobacteria</taxon>
        <taxon>Hyphomicrobiales</taxon>
        <taxon>Salinarimonadaceae</taxon>
        <taxon>Salinarimonas</taxon>
    </lineage>
</organism>
<dbReference type="Proteomes" id="UP000600449">
    <property type="component" value="Unassembled WGS sequence"/>
</dbReference>
<proteinExistence type="predicted"/>
<dbReference type="AlphaFoldDB" id="A0A917QEH1"/>